<dbReference type="EMBL" id="JAHRIO010050872">
    <property type="protein sequence ID" value="MEQ2174980.1"/>
    <property type="molecule type" value="Genomic_DNA"/>
</dbReference>
<comment type="caution">
    <text evidence="1">The sequence shown here is derived from an EMBL/GenBank/DDBJ whole genome shotgun (WGS) entry which is preliminary data.</text>
</comment>
<name>A0ABV0NU98_9TELE</name>
<organism evidence="1 2">
    <name type="scientific">Goodea atripinnis</name>
    <dbReference type="NCBI Taxonomy" id="208336"/>
    <lineage>
        <taxon>Eukaryota</taxon>
        <taxon>Metazoa</taxon>
        <taxon>Chordata</taxon>
        <taxon>Craniata</taxon>
        <taxon>Vertebrata</taxon>
        <taxon>Euteleostomi</taxon>
        <taxon>Actinopterygii</taxon>
        <taxon>Neopterygii</taxon>
        <taxon>Teleostei</taxon>
        <taxon>Neoteleostei</taxon>
        <taxon>Acanthomorphata</taxon>
        <taxon>Ovalentaria</taxon>
        <taxon>Atherinomorphae</taxon>
        <taxon>Cyprinodontiformes</taxon>
        <taxon>Goodeidae</taxon>
        <taxon>Goodea</taxon>
    </lineage>
</organism>
<keyword evidence="2" id="KW-1185">Reference proteome</keyword>
<reference evidence="1 2" key="1">
    <citation type="submission" date="2021-06" db="EMBL/GenBank/DDBJ databases">
        <authorList>
            <person name="Palmer J.M."/>
        </authorList>
    </citation>
    <scope>NUCLEOTIDE SEQUENCE [LARGE SCALE GENOMIC DNA]</scope>
    <source>
        <strain evidence="1 2">GA_2019</strain>
        <tissue evidence="1">Muscle</tissue>
    </source>
</reference>
<protein>
    <submittedName>
        <fullName evidence="1">Uncharacterized protein</fullName>
    </submittedName>
</protein>
<proteinExistence type="predicted"/>
<dbReference type="Proteomes" id="UP001476798">
    <property type="component" value="Unassembled WGS sequence"/>
</dbReference>
<evidence type="ECO:0000313" key="1">
    <source>
        <dbReference type="EMBL" id="MEQ2174980.1"/>
    </source>
</evidence>
<evidence type="ECO:0000313" key="2">
    <source>
        <dbReference type="Proteomes" id="UP001476798"/>
    </source>
</evidence>
<accession>A0ABV0NU98</accession>
<sequence length="113" mass="12918">MHVRVSFFYNVTLIITIQPICKPVSMKRSNAELQKQFEGSPNGNPACVPDIDQLTQRLLFLFDSQLCELGSLDGSPAARNVWCVTQLERPTHTHPLSHIYIHTQTRFRNNILL</sequence>
<gene>
    <name evidence="1" type="ORF">GOODEAATRI_013370</name>
</gene>